<dbReference type="PANTHER" id="PTHR30627:SF2">
    <property type="entry name" value="PEPTIDOGLYCAN D,D-TRANSPEPTIDASE MRDA"/>
    <property type="match status" value="1"/>
</dbReference>
<dbReference type="Proteomes" id="UP000254502">
    <property type="component" value="Unassembled WGS sequence"/>
</dbReference>
<dbReference type="GO" id="GO:0016757">
    <property type="term" value="F:glycosyltransferase activity"/>
    <property type="evidence" value="ECO:0007669"/>
    <property type="project" value="UniProtKB-KW"/>
</dbReference>
<dbReference type="SUPFAM" id="SSF56601">
    <property type="entry name" value="beta-lactamase/transpeptidase-like"/>
    <property type="match status" value="1"/>
</dbReference>
<dbReference type="PANTHER" id="PTHR30627">
    <property type="entry name" value="PEPTIDOGLYCAN D,D-TRANSPEPTIDASE"/>
    <property type="match status" value="1"/>
</dbReference>
<dbReference type="InterPro" id="IPR050515">
    <property type="entry name" value="Beta-lactam/transpept"/>
</dbReference>
<evidence type="ECO:0000259" key="1">
    <source>
        <dbReference type="Pfam" id="PF00905"/>
    </source>
</evidence>
<evidence type="ECO:0000313" key="2">
    <source>
        <dbReference type="EMBL" id="SUK94668.1"/>
    </source>
</evidence>
<name>A0A380E383_STAAU</name>
<dbReference type="GO" id="GO:0071972">
    <property type="term" value="F:peptidoglycan L,D-transpeptidase activity"/>
    <property type="evidence" value="ECO:0007669"/>
    <property type="project" value="TreeGrafter"/>
</dbReference>
<dbReference type="GO" id="GO:0008658">
    <property type="term" value="F:penicillin binding"/>
    <property type="evidence" value="ECO:0007669"/>
    <property type="project" value="InterPro"/>
</dbReference>
<keyword evidence="2" id="KW-0131">Cell cycle</keyword>
<dbReference type="InterPro" id="IPR012338">
    <property type="entry name" value="Beta-lactam/transpept-like"/>
</dbReference>
<dbReference type="AlphaFoldDB" id="A0A380E383"/>
<evidence type="ECO:0000313" key="3">
    <source>
        <dbReference type="Proteomes" id="UP000254502"/>
    </source>
</evidence>
<dbReference type="EMBL" id="UHAQ01000004">
    <property type="protein sequence ID" value="SUK94668.1"/>
    <property type="molecule type" value="Genomic_DNA"/>
</dbReference>
<feature type="domain" description="Penicillin-binding protein transpeptidase" evidence="1">
    <location>
        <begin position="25"/>
        <end position="138"/>
    </location>
</feature>
<dbReference type="InterPro" id="IPR001460">
    <property type="entry name" value="PCN-bd_Tpept"/>
</dbReference>
<dbReference type="GO" id="GO:0051301">
    <property type="term" value="P:cell division"/>
    <property type="evidence" value="ECO:0007669"/>
    <property type="project" value="UniProtKB-KW"/>
</dbReference>
<protein>
    <submittedName>
        <fullName evidence="2">Cell division protein FtsI [Peptidoglycan synthetase] / Transpeptidase, Penicillin binding protein transpeptidase domain, Penicillin-binding protein 3</fullName>
        <ecNumber evidence="2">2.4.1.129</ecNumber>
    </submittedName>
</protein>
<keyword evidence="2" id="KW-0328">Glycosyltransferase</keyword>
<proteinExistence type="predicted"/>
<keyword evidence="2" id="KW-0808">Transferase</keyword>
<dbReference type="Pfam" id="PF00905">
    <property type="entry name" value="Transpeptidase"/>
    <property type="match status" value="1"/>
</dbReference>
<accession>A0A380E383</accession>
<sequence length="159" mass="17729">MFKTALKLAGDPYYSGMALPSDISSPAQKLRRGLNQVGLGVKTGIDLPNETRGQIEPLTNNPGNYLDLSIGQYDTYTPLQLSQYVSTIANDGYRIQPHIGLTIHESTNKDEVGPLKKKINGTVLNKVNNTEKKSNKFKKDSKWHLMIKMVLDMLVLKIQ</sequence>
<keyword evidence="2" id="KW-0132">Cell division</keyword>
<dbReference type="Gene3D" id="3.40.710.10">
    <property type="entry name" value="DD-peptidase/beta-lactamase superfamily"/>
    <property type="match status" value="1"/>
</dbReference>
<dbReference type="GO" id="GO:0005886">
    <property type="term" value="C:plasma membrane"/>
    <property type="evidence" value="ECO:0007669"/>
    <property type="project" value="TreeGrafter"/>
</dbReference>
<reference evidence="2 3" key="1">
    <citation type="submission" date="2018-06" db="EMBL/GenBank/DDBJ databases">
        <authorList>
            <consortium name="Pathogen Informatics"/>
            <person name="Doyle S."/>
        </authorList>
    </citation>
    <scope>NUCLEOTIDE SEQUENCE [LARGE SCALE GENOMIC DNA]</scope>
    <source>
        <strain evidence="2 3">NCTC5664</strain>
    </source>
</reference>
<gene>
    <name evidence="2" type="primary">ftsI_7</name>
    <name evidence="2" type="ORF">NCTC5664_03487</name>
</gene>
<dbReference type="EC" id="2.4.1.129" evidence="2"/>
<dbReference type="GO" id="GO:0071555">
    <property type="term" value="P:cell wall organization"/>
    <property type="evidence" value="ECO:0007669"/>
    <property type="project" value="TreeGrafter"/>
</dbReference>
<organism evidence="2 3">
    <name type="scientific">Staphylococcus aureus</name>
    <dbReference type="NCBI Taxonomy" id="1280"/>
    <lineage>
        <taxon>Bacteria</taxon>
        <taxon>Bacillati</taxon>
        <taxon>Bacillota</taxon>
        <taxon>Bacilli</taxon>
        <taxon>Bacillales</taxon>
        <taxon>Staphylococcaceae</taxon>
        <taxon>Staphylococcus</taxon>
    </lineage>
</organism>